<accession>A0A0G4E3Y9</accession>
<reference evidence="1" key="1">
    <citation type="submission" date="2014-12" db="EMBL/GenBank/DDBJ databases">
        <authorList>
            <person name="Hall J."/>
        </authorList>
    </citation>
    <scope>NUCLEOTIDE SEQUENCE [LARGE SCALE GENOMIC DNA]</scope>
    <source>
        <strain evidence="1">SBW25</strain>
        <plasmid evidence="1">pQBR57</plasmid>
    </source>
</reference>
<gene>
    <name evidence="1" type="ORF">PQBR57_0018</name>
</gene>
<dbReference type="AlphaFoldDB" id="A0A0G4E3Y9"/>
<organism evidence="1">
    <name type="scientific">Pseudomonas fluorescens (strain SBW25)</name>
    <dbReference type="NCBI Taxonomy" id="216595"/>
    <lineage>
        <taxon>Bacteria</taxon>
        <taxon>Pseudomonadati</taxon>
        <taxon>Pseudomonadota</taxon>
        <taxon>Gammaproteobacteria</taxon>
        <taxon>Pseudomonadales</taxon>
        <taxon>Pseudomonadaceae</taxon>
        <taxon>Pseudomonas</taxon>
    </lineage>
</organism>
<name>A0A0G4E3Y9_PSEFS</name>
<dbReference type="RefSeq" id="WP_192963194.1">
    <property type="nucleotide sequence ID" value="NZ_LN713926.1"/>
</dbReference>
<protein>
    <submittedName>
        <fullName evidence="1">Uncharacterized protein</fullName>
    </submittedName>
</protein>
<proteinExistence type="predicted"/>
<reference evidence="1" key="2">
    <citation type="submission" date="2015-06" db="EMBL/GenBank/DDBJ databases">
        <title>Environmentally co-occuring mercury resistance plasmids are genetically and phenotypically diverse and confer variable context-dependent fitness effects.</title>
        <authorList>
            <person name="Hall J.P.J."/>
            <person name="Harrison E."/>
            <person name="Lilley A.K."/>
            <person name="Paterson S."/>
            <person name="Spiers A.J."/>
            <person name="Brockhurst M.A."/>
        </authorList>
    </citation>
    <scope>NUCLEOTIDE SEQUENCE [LARGE SCALE GENOMIC DNA]</scope>
    <source>
        <strain evidence="1">SBW25</strain>
        <plasmid evidence="1">pQBR57</plasmid>
    </source>
</reference>
<keyword evidence="1" id="KW-0614">Plasmid</keyword>
<dbReference type="EMBL" id="LN713926">
    <property type="protein sequence ID" value="CEK41971.1"/>
    <property type="molecule type" value="Genomic_DNA"/>
</dbReference>
<sequence>MFSKNPSKESLRQMLQAQCDNAMLLDNSVHQLYAAEQAPSKPRYRPKKPQVDAYQQEIERLSQARDSVVVAEPPVKISAQESAADLDVQALEQEAAVFMRNRRRK</sequence>
<geneLocation type="plasmid" evidence="1">
    <name>pQBR57</name>
</geneLocation>
<evidence type="ECO:0000313" key="1">
    <source>
        <dbReference type="EMBL" id="CEK41971.1"/>
    </source>
</evidence>